<accession>A0A0P1M8R2</accession>
<dbReference type="EC" id="3.4.11.18" evidence="6 7"/>
<accession>A0A0P1LI96</accession>
<keyword evidence="2 6" id="KW-0031">Aminopeptidase</keyword>
<accession>A0A0P1LS93</accession>
<accession>A0A0P1P6N7</accession>
<protein>
    <recommendedName>
        <fullName evidence="6 7">Methionine aminopeptidase</fullName>
        <shortName evidence="6">MAP</shortName>
        <shortName evidence="6">MetAP</shortName>
        <ecNumber evidence="6 7">3.4.11.18</ecNumber>
    </recommendedName>
    <alternativeName>
        <fullName evidence="6">Peptidase M</fullName>
    </alternativeName>
</protein>
<dbReference type="EMBL" id="FAOP01000008">
    <property type="protein sequence ID" value="CUU08075.1"/>
    <property type="molecule type" value="Genomic_DNA"/>
</dbReference>
<dbReference type="InterPro" id="IPR001714">
    <property type="entry name" value="Pept_M24_MAP"/>
</dbReference>
<dbReference type="CDD" id="cd01086">
    <property type="entry name" value="MetAP1"/>
    <property type="match status" value="1"/>
</dbReference>
<feature type="binding site" evidence="6">
    <location>
        <position position="226"/>
    </location>
    <ligand>
        <name>a divalent metal cation</name>
        <dbReference type="ChEBI" id="CHEBI:60240"/>
        <label>1</label>
    </ligand>
</feature>
<keyword evidence="4 6" id="KW-0479">Metal-binding</keyword>
<dbReference type="GO" id="GO:0006508">
    <property type="term" value="P:proteolysis"/>
    <property type="evidence" value="ECO:0007669"/>
    <property type="project" value="UniProtKB-KW"/>
</dbReference>
<dbReference type="InterPro" id="IPR000994">
    <property type="entry name" value="Pept_M24"/>
</dbReference>
<dbReference type="STRING" id="1633631.GCA_001442925_01977"/>
<accession>A0A0P1MG22</accession>
<dbReference type="Proteomes" id="UP000182011">
    <property type="component" value="Unassembled WGS sequence"/>
</dbReference>
<keyword evidence="3 6" id="KW-0645">Protease</keyword>
<evidence type="ECO:0000259" key="8">
    <source>
        <dbReference type="Pfam" id="PF00557"/>
    </source>
</evidence>
<accession>A0A0P1LAV5</accession>
<feature type="binding site" evidence="6">
    <location>
        <position position="99"/>
    </location>
    <ligand>
        <name>a divalent metal cation</name>
        <dbReference type="ChEBI" id="CHEBI:60240"/>
        <label>1</label>
    </ligand>
</feature>
<dbReference type="GO" id="GO:0004239">
    <property type="term" value="F:initiator methionyl aminopeptidase activity"/>
    <property type="evidence" value="ECO:0007669"/>
    <property type="project" value="UniProtKB-UniRule"/>
</dbReference>
<feature type="binding site" evidence="6">
    <location>
        <position position="162"/>
    </location>
    <ligand>
        <name>a divalent metal cation</name>
        <dbReference type="ChEBI" id="CHEBI:60240"/>
        <label>2</label>
        <note>catalytic</note>
    </ligand>
</feature>
<feature type="binding site" evidence="6">
    <location>
        <position position="99"/>
    </location>
    <ligand>
        <name>a divalent metal cation</name>
        <dbReference type="ChEBI" id="CHEBI:60240"/>
        <label>2</label>
        <note>catalytic</note>
    </ligand>
</feature>
<feature type="domain" description="Peptidase M24" evidence="8">
    <location>
        <begin position="1"/>
        <end position="232"/>
    </location>
</feature>
<reference evidence="9 12" key="1">
    <citation type="submission" date="2015-11" db="EMBL/GenBank/DDBJ databases">
        <authorList>
            <person name="Varghese N."/>
        </authorList>
    </citation>
    <scope>NUCLEOTIDE SEQUENCE [LARGE SCALE GENOMIC DNA]</scope>
    <source>
        <strain evidence="9 12">JGI-8</strain>
    </source>
</reference>
<feature type="binding site" evidence="6">
    <location>
        <position position="88"/>
    </location>
    <ligand>
        <name>a divalent metal cation</name>
        <dbReference type="ChEBI" id="CHEBI:60240"/>
        <label>1</label>
    </ligand>
</feature>
<evidence type="ECO:0000256" key="4">
    <source>
        <dbReference type="ARBA" id="ARBA00022723"/>
    </source>
</evidence>
<feature type="binding site" evidence="6">
    <location>
        <position position="226"/>
    </location>
    <ligand>
        <name>a divalent metal cation</name>
        <dbReference type="ChEBI" id="CHEBI:60240"/>
        <label>2</label>
        <note>catalytic</note>
    </ligand>
</feature>
<keyword evidence="12" id="KW-1185">Reference proteome</keyword>
<dbReference type="GO" id="GO:0046872">
    <property type="term" value="F:metal ion binding"/>
    <property type="evidence" value="ECO:0007669"/>
    <property type="project" value="UniProtKB-UniRule"/>
</dbReference>
<comment type="cofactor">
    <cofactor evidence="6">
        <name>Co(2+)</name>
        <dbReference type="ChEBI" id="CHEBI:48828"/>
    </cofactor>
    <cofactor evidence="6">
        <name>Zn(2+)</name>
        <dbReference type="ChEBI" id="CHEBI:29105"/>
    </cofactor>
    <cofactor evidence="6">
        <name>Mn(2+)</name>
        <dbReference type="ChEBI" id="CHEBI:29035"/>
    </cofactor>
    <cofactor evidence="6">
        <name>Fe(2+)</name>
        <dbReference type="ChEBI" id="CHEBI:29033"/>
    </cofactor>
    <text evidence="6">Binds 2 divalent metal cations per subunit. Has a high-affinity and a low affinity metal-binding site. The true nature of the physiological cofactor is under debate. The enzyme is active with cobalt, zinc, manganese or divalent iron ions. Most likely, methionine aminopeptidases function as mononuclear Fe(2+)-metalloproteases under physiological conditions, and the catalytically relevant metal-binding site has been assigned to the histidine-containing high-affinity site.</text>
</comment>
<evidence type="ECO:0000256" key="2">
    <source>
        <dbReference type="ARBA" id="ARBA00022438"/>
    </source>
</evidence>
<dbReference type="PANTHER" id="PTHR43330:SF27">
    <property type="entry name" value="METHIONINE AMINOPEPTIDASE"/>
    <property type="match status" value="1"/>
</dbReference>
<accession>A0A0P1L9Q6</accession>
<keyword evidence="5 6" id="KW-0378">Hydrolase</keyword>
<feature type="binding site" evidence="6">
    <location>
        <position position="70"/>
    </location>
    <ligand>
        <name>substrate</name>
    </ligand>
</feature>
<name>A0A0P1MZ70_9BACT</name>
<evidence type="ECO:0000313" key="10">
    <source>
        <dbReference type="EMBL" id="CUU08075.1"/>
    </source>
</evidence>
<dbReference type="GO" id="GO:0005829">
    <property type="term" value="C:cytosol"/>
    <property type="evidence" value="ECO:0007669"/>
    <property type="project" value="TreeGrafter"/>
</dbReference>
<dbReference type="PRINTS" id="PR00599">
    <property type="entry name" value="MAPEPTIDASE"/>
</dbReference>
<accession>A0A0S4NB67</accession>
<evidence type="ECO:0000256" key="5">
    <source>
        <dbReference type="ARBA" id="ARBA00022801"/>
    </source>
</evidence>
<evidence type="ECO:0000313" key="11">
    <source>
        <dbReference type="Proteomes" id="UP000182011"/>
    </source>
</evidence>
<evidence type="ECO:0000256" key="7">
    <source>
        <dbReference type="RuleBase" id="RU003653"/>
    </source>
</evidence>
<dbReference type="Pfam" id="PF00557">
    <property type="entry name" value="Peptidase_M24"/>
    <property type="match status" value="1"/>
</dbReference>
<dbReference type="InterPro" id="IPR002467">
    <property type="entry name" value="Pept_M24A_MAP1"/>
</dbReference>
<evidence type="ECO:0000313" key="9">
    <source>
        <dbReference type="EMBL" id="CUS76640.1"/>
    </source>
</evidence>
<dbReference type="AlphaFoldDB" id="A0A0P1MZ70"/>
<dbReference type="EMBL" id="CZVI01000001">
    <property type="protein sequence ID" value="CUS76640.1"/>
    <property type="molecule type" value="Genomic_DNA"/>
</dbReference>
<dbReference type="NCBIfam" id="TIGR00500">
    <property type="entry name" value="met_pdase_I"/>
    <property type="match status" value="1"/>
</dbReference>
<evidence type="ECO:0000256" key="6">
    <source>
        <dbReference type="HAMAP-Rule" id="MF_01974"/>
    </source>
</evidence>
<dbReference type="SUPFAM" id="SSF55920">
    <property type="entry name" value="Creatinase/aminopeptidase"/>
    <property type="match status" value="1"/>
</dbReference>
<evidence type="ECO:0000256" key="3">
    <source>
        <dbReference type="ARBA" id="ARBA00022670"/>
    </source>
</evidence>
<comment type="function">
    <text evidence="1 6">Removes the N-terminal methionine from nascent proteins. The N-terminal methionine is often cleaved when the second residue in the primary sequence is small and uncharged (Met-Ala-, Cys, Gly, Pro, Ser, Thr, or Val). Requires deformylation of the N(alpha)-formylated initiator methionine before it can be hydrolyzed.</text>
</comment>
<accession>A0A0P1MZ70</accession>
<organism evidence="10 11">
    <name type="scientific">Candidatus Kryptonium thompsonii</name>
    <dbReference type="NCBI Taxonomy" id="1633631"/>
    <lineage>
        <taxon>Bacteria</taxon>
        <taxon>Pseudomonadati</taxon>
        <taxon>Candidatus Kryptoniota</taxon>
        <taxon>Candidatus Kryptonium</taxon>
    </lineage>
</organism>
<dbReference type="Proteomes" id="UP000182200">
    <property type="component" value="Unassembled WGS sequence"/>
</dbReference>
<dbReference type="GO" id="GO:0070006">
    <property type="term" value="F:metalloaminopeptidase activity"/>
    <property type="evidence" value="ECO:0007669"/>
    <property type="project" value="UniProtKB-UniRule"/>
</dbReference>
<dbReference type="PANTHER" id="PTHR43330">
    <property type="entry name" value="METHIONINE AMINOPEPTIDASE"/>
    <property type="match status" value="1"/>
</dbReference>
<sequence length="241" mass="26574">MREAGRIVSDLLKLLGKYIKPGVSAYELDKIAEDFILSQGAKPAFKGYGFDKKNLFPASICVSIDNEVVHGIPSRDKILREGQLVSIDVGVVKNGYYADAAKTFAVGEVSDEKRRLMEMTEKALYIGIEQAVEGNRLFDIGYAIQSYVESHGFSVVRDLVGHGIGKKLHEEPPVPNFGQKGKGIRLREGMTLAIEPMVNAGTWQVYFGSDGWTVYTLDGLPSAHFEHTIVVRKGKPEILTL</sequence>
<gene>
    <name evidence="6" type="primary">map</name>
    <name evidence="10" type="ORF">JGI4_01981</name>
    <name evidence="9" type="ORF">JGI8_00035</name>
</gene>
<evidence type="ECO:0000313" key="12">
    <source>
        <dbReference type="Proteomes" id="UP000182200"/>
    </source>
</evidence>
<feature type="binding site" evidence="6">
    <location>
        <position position="195"/>
    </location>
    <ligand>
        <name>a divalent metal cation</name>
        <dbReference type="ChEBI" id="CHEBI:60240"/>
        <label>2</label>
        <note>catalytic</note>
    </ligand>
</feature>
<feature type="binding site" evidence="6">
    <location>
        <position position="169"/>
    </location>
    <ligand>
        <name>substrate</name>
    </ligand>
</feature>
<dbReference type="InterPro" id="IPR036005">
    <property type="entry name" value="Creatinase/aminopeptidase-like"/>
</dbReference>
<comment type="subunit">
    <text evidence="6">Monomer.</text>
</comment>
<reference evidence="10 11" key="2">
    <citation type="submission" date="2015-11" db="EMBL/GenBank/DDBJ databases">
        <authorList>
            <person name="Zhang Y."/>
            <person name="Guo Z."/>
        </authorList>
    </citation>
    <scope>NUCLEOTIDE SEQUENCE [LARGE SCALE GENOMIC DNA]</scope>
    <source>
        <strain evidence="10">JGI-4</strain>
    </source>
</reference>
<accession>A0A0P1L6E8</accession>
<proteinExistence type="inferred from homology"/>
<evidence type="ECO:0000256" key="1">
    <source>
        <dbReference type="ARBA" id="ARBA00002521"/>
    </source>
</evidence>
<dbReference type="Gene3D" id="3.90.230.10">
    <property type="entry name" value="Creatinase/methionine aminopeptidase superfamily"/>
    <property type="match status" value="1"/>
</dbReference>
<comment type="similarity">
    <text evidence="6">Belongs to the peptidase M24A family. Methionine aminopeptidase type 1 subfamily.</text>
</comment>
<dbReference type="HAMAP" id="MF_01974">
    <property type="entry name" value="MetAP_1"/>
    <property type="match status" value="1"/>
</dbReference>
<comment type="catalytic activity">
    <reaction evidence="6 7">
        <text>Release of N-terminal amino acids, preferentially methionine, from peptides and arylamides.</text>
        <dbReference type="EC" id="3.4.11.18"/>
    </reaction>
</comment>